<evidence type="ECO:0000256" key="1">
    <source>
        <dbReference type="SAM" id="MobiDB-lite"/>
    </source>
</evidence>
<dbReference type="Pfam" id="PF05071">
    <property type="entry name" value="NDUFA12"/>
    <property type="match status" value="1"/>
</dbReference>
<dbReference type="PANTHER" id="PTHR12910">
    <property type="entry name" value="NADH-UBIQUINONE OXIDOREDUCTASE SUBUNIT B17.2"/>
    <property type="match status" value="1"/>
</dbReference>
<dbReference type="GO" id="GO:0006979">
    <property type="term" value="P:response to oxidative stress"/>
    <property type="evidence" value="ECO:0007669"/>
    <property type="project" value="TreeGrafter"/>
</dbReference>
<evidence type="ECO:0000313" key="2">
    <source>
        <dbReference type="EMBL" id="TYB82481.1"/>
    </source>
</evidence>
<comment type="caution">
    <text evidence="2">The sequence shown here is derived from an EMBL/GenBank/DDBJ whole genome shotgun (WGS) entry which is preliminary data.</text>
</comment>
<sequence>MRFILSLITWWHAETLGTRLFTWRRGVRVGEDEAGNTFYRTRDDKRRWVVYAGEPEGSHVGPDWHGWLHHTFDQNPAENPLTHKSWEKPHQVNLTGTPAAYVPAGSLRRPHPVERSDYEAWQPE</sequence>
<gene>
    <name evidence="2" type="ORF">FVF75_07130</name>
</gene>
<evidence type="ECO:0000313" key="3">
    <source>
        <dbReference type="Proteomes" id="UP000322080"/>
    </source>
</evidence>
<dbReference type="InterPro" id="IPR007763">
    <property type="entry name" value="NDUFA12"/>
</dbReference>
<dbReference type="EMBL" id="VSIY01000004">
    <property type="protein sequence ID" value="TYB82481.1"/>
    <property type="molecule type" value="Genomic_DNA"/>
</dbReference>
<proteinExistence type="predicted"/>
<dbReference type="RefSeq" id="WP_148377244.1">
    <property type="nucleotide sequence ID" value="NZ_VSIY01000004.1"/>
</dbReference>
<name>A0A5D0RPJ0_9RHOB</name>
<keyword evidence="3" id="KW-1185">Reference proteome</keyword>
<dbReference type="PANTHER" id="PTHR12910:SF2">
    <property type="entry name" value="NADH DEHYDROGENASE [UBIQUINONE] 1 ALPHA SUBCOMPLEX SUBUNIT 12"/>
    <property type="match status" value="1"/>
</dbReference>
<reference evidence="2 3" key="1">
    <citation type="submission" date="2019-08" db="EMBL/GenBank/DDBJ databases">
        <title>Identification of a novel species of the genus Boseongicola.</title>
        <authorList>
            <person name="Zhang X.-Q."/>
        </authorList>
    </citation>
    <scope>NUCLEOTIDE SEQUENCE [LARGE SCALE GENOMIC DNA]</scope>
    <source>
        <strain evidence="2 3">HY14</strain>
    </source>
</reference>
<dbReference type="AlphaFoldDB" id="A0A5D0RPJ0"/>
<feature type="region of interest" description="Disordered" evidence="1">
    <location>
        <begin position="101"/>
        <end position="124"/>
    </location>
</feature>
<dbReference type="Proteomes" id="UP000322080">
    <property type="component" value="Unassembled WGS sequence"/>
</dbReference>
<keyword evidence="2" id="KW-0830">Ubiquinone</keyword>
<accession>A0A5D0RPJ0</accession>
<protein>
    <submittedName>
        <fullName evidence="2">NADH:ubiquinone oxidoreductase subunit NDUFA12</fullName>
    </submittedName>
</protein>
<organism evidence="2 3">
    <name type="scientific">Maritimibacter fusiformis</name>
    <dbReference type="NCBI Taxonomy" id="2603819"/>
    <lineage>
        <taxon>Bacteria</taxon>
        <taxon>Pseudomonadati</taxon>
        <taxon>Pseudomonadota</taxon>
        <taxon>Alphaproteobacteria</taxon>
        <taxon>Rhodobacterales</taxon>
        <taxon>Roseobacteraceae</taxon>
        <taxon>Maritimibacter</taxon>
    </lineage>
</organism>
<dbReference type="NCBIfam" id="NF006040">
    <property type="entry name" value="PRK08183.1"/>
    <property type="match status" value="1"/>
</dbReference>
<dbReference type="GO" id="GO:0045271">
    <property type="term" value="C:respiratory chain complex I"/>
    <property type="evidence" value="ECO:0007669"/>
    <property type="project" value="InterPro"/>
</dbReference>